<gene>
    <name evidence="1" type="ORF">BDV37DRAFT_145893</name>
</gene>
<dbReference type="RefSeq" id="XP_031940624.1">
    <property type="nucleotide sequence ID" value="XM_032078894.1"/>
</dbReference>
<proteinExistence type="predicted"/>
<dbReference type="Proteomes" id="UP000325579">
    <property type="component" value="Unassembled WGS sequence"/>
</dbReference>
<reference evidence="1 2" key="1">
    <citation type="submission" date="2019-04" db="EMBL/GenBank/DDBJ databases">
        <authorList>
            <consortium name="DOE Joint Genome Institute"/>
            <person name="Mondo S."/>
            <person name="Kjaerbolling I."/>
            <person name="Vesth T."/>
            <person name="Frisvad J.C."/>
            <person name="Nybo J.L."/>
            <person name="Theobald S."/>
            <person name="Kildgaard S."/>
            <person name="Isbrandt T."/>
            <person name="Kuo A."/>
            <person name="Sato A."/>
            <person name="Lyhne E.K."/>
            <person name="Kogle M.E."/>
            <person name="Wiebenga A."/>
            <person name="Kun R.S."/>
            <person name="Lubbers R.J."/>
            <person name="Makela M.R."/>
            <person name="Barry K."/>
            <person name="Chovatia M."/>
            <person name="Clum A."/>
            <person name="Daum C."/>
            <person name="Haridas S."/>
            <person name="He G."/>
            <person name="LaButti K."/>
            <person name="Lipzen A."/>
            <person name="Riley R."/>
            <person name="Salamov A."/>
            <person name="Simmons B.A."/>
            <person name="Magnuson J.K."/>
            <person name="Henrissat B."/>
            <person name="Mortensen U.H."/>
            <person name="Larsen T.O."/>
            <person name="Devries R.P."/>
            <person name="Grigoriev I.V."/>
            <person name="Machida M."/>
            <person name="Baker S.E."/>
            <person name="Andersen M.R."/>
            <person name="Cantor M.N."/>
            <person name="Hua S.X."/>
        </authorList>
    </citation>
    <scope>NUCLEOTIDE SEQUENCE [LARGE SCALE GENOMIC DNA]</scope>
    <source>
        <strain evidence="1 2">CBS 119388</strain>
    </source>
</reference>
<protein>
    <submittedName>
        <fullName evidence="1">Uncharacterized protein</fullName>
    </submittedName>
</protein>
<dbReference type="EMBL" id="ML736778">
    <property type="protein sequence ID" value="KAE8403305.1"/>
    <property type="molecule type" value="Genomic_DNA"/>
</dbReference>
<evidence type="ECO:0000313" key="2">
    <source>
        <dbReference type="Proteomes" id="UP000325579"/>
    </source>
</evidence>
<evidence type="ECO:0000313" key="1">
    <source>
        <dbReference type="EMBL" id="KAE8403305.1"/>
    </source>
</evidence>
<keyword evidence="2" id="KW-1185">Reference proteome</keyword>
<dbReference type="GeneID" id="43663585"/>
<sequence length="63" mass="7522">MLLYLFCLDDCLHETLLPFLYIHYYLSVTTLIFSNWHVFLMMSVTNPVRGPLCHMHGVGVYWR</sequence>
<dbReference type="AlphaFoldDB" id="A0A5N6I5F8"/>
<accession>A0A5N7DAX4</accession>
<name>A0A5N6I5F8_9EURO</name>
<organism evidence="1 2">
    <name type="scientific">Aspergillus pseudonomiae</name>
    <dbReference type="NCBI Taxonomy" id="1506151"/>
    <lineage>
        <taxon>Eukaryota</taxon>
        <taxon>Fungi</taxon>
        <taxon>Dikarya</taxon>
        <taxon>Ascomycota</taxon>
        <taxon>Pezizomycotina</taxon>
        <taxon>Eurotiomycetes</taxon>
        <taxon>Eurotiomycetidae</taxon>
        <taxon>Eurotiales</taxon>
        <taxon>Aspergillaceae</taxon>
        <taxon>Aspergillus</taxon>
        <taxon>Aspergillus subgen. Circumdati</taxon>
    </lineage>
</organism>
<accession>A0A5N6I5F8</accession>